<comment type="caution">
    <text evidence="1">The sequence shown here is derived from an EMBL/GenBank/DDBJ whole genome shotgun (WGS) entry which is preliminary data.</text>
</comment>
<proteinExistence type="predicted"/>
<dbReference type="AlphaFoldDB" id="A0A2I1E1U3"/>
<dbReference type="SUPFAM" id="SSF56672">
    <property type="entry name" value="DNA/RNA polymerases"/>
    <property type="match status" value="1"/>
</dbReference>
<gene>
    <name evidence="1" type="ORF">RhiirA1_454142</name>
</gene>
<evidence type="ECO:0000313" key="1">
    <source>
        <dbReference type="EMBL" id="PKC70932.1"/>
    </source>
</evidence>
<dbReference type="EMBL" id="LLXH01000194">
    <property type="protein sequence ID" value="PKC70932.1"/>
    <property type="molecule type" value="Genomic_DNA"/>
</dbReference>
<evidence type="ECO:0000313" key="2">
    <source>
        <dbReference type="Proteomes" id="UP000232688"/>
    </source>
</evidence>
<dbReference type="VEuPathDB" id="FungiDB:RhiirA1_454142"/>
<sequence>MEYFTTYYDENDEEYEEEWEEEDKYKAYVTIHFRSPISQSMPMDMDATAKTPSTKRRLVIVVIDNEAAVSIMMTAIMKTLILTIDGSLEYVIRTANKTRVRSLEKIQNLPLTVKNLLIKTNIQIIESDICMKSQTEIRRTNVIKHKINTENTISISQLFYKCNPKYRQFSQGKITRMEKQDCIKLNVIKRLASPWALPAPLFWINNILESFNSNAICFTMLDLTNGYWQVVIDPAADFKKTAFITL</sequence>
<organism evidence="1 2">
    <name type="scientific">Rhizophagus irregularis</name>
    <dbReference type="NCBI Taxonomy" id="588596"/>
    <lineage>
        <taxon>Eukaryota</taxon>
        <taxon>Fungi</taxon>
        <taxon>Fungi incertae sedis</taxon>
        <taxon>Mucoromycota</taxon>
        <taxon>Glomeromycotina</taxon>
        <taxon>Glomeromycetes</taxon>
        <taxon>Glomerales</taxon>
        <taxon>Glomeraceae</taxon>
        <taxon>Rhizophagus</taxon>
    </lineage>
</organism>
<name>A0A2I1E1U3_9GLOM</name>
<accession>A0A2I1E1U3</accession>
<reference evidence="1 2" key="2">
    <citation type="submission" date="2017-10" db="EMBL/GenBank/DDBJ databases">
        <title>Genome analyses suggest a sexual origin of heterokaryosis in a supposedly ancient asexual fungus.</title>
        <authorList>
            <person name="Corradi N."/>
            <person name="Sedzielewska K."/>
            <person name="Noel J."/>
            <person name="Charron P."/>
            <person name="Farinelli L."/>
            <person name="Marton T."/>
            <person name="Kruger M."/>
            <person name="Pelin A."/>
            <person name="Brachmann A."/>
            <person name="Corradi N."/>
        </authorList>
    </citation>
    <scope>NUCLEOTIDE SEQUENCE [LARGE SCALE GENOMIC DNA]</scope>
    <source>
        <strain evidence="1 2">A1</strain>
    </source>
</reference>
<dbReference type="Proteomes" id="UP000232688">
    <property type="component" value="Unassembled WGS sequence"/>
</dbReference>
<dbReference type="InterPro" id="IPR043502">
    <property type="entry name" value="DNA/RNA_pol_sf"/>
</dbReference>
<dbReference type="OrthoDB" id="2420497at2759"/>
<reference evidence="1 2" key="1">
    <citation type="submission" date="2017-10" db="EMBL/GenBank/DDBJ databases">
        <title>Extensive intraspecific genome diversity in a model arbuscular mycorrhizal fungus.</title>
        <authorList>
            <person name="Chen E.C.H."/>
            <person name="Morin E."/>
            <person name="Baudet D."/>
            <person name="Noel J."/>
            <person name="Ndikumana S."/>
            <person name="Charron P."/>
            <person name="St-Onge C."/>
            <person name="Giorgi J."/>
            <person name="Grigoriev I.V."/>
            <person name="Roux C."/>
            <person name="Martin F.M."/>
            <person name="Corradi N."/>
        </authorList>
    </citation>
    <scope>NUCLEOTIDE SEQUENCE [LARGE SCALE GENOMIC DNA]</scope>
    <source>
        <strain evidence="1 2">A1</strain>
    </source>
</reference>
<protein>
    <submittedName>
        <fullName evidence="1">Uncharacterized protein</fullName>
    </submittedName>
</protein>